<name>A0A6B9J216_9CAUD</name>
<sequence>MSVTMEEWNEACQAVVKKAQSSLPGTLIQYGAAYAQRGYMMYGEERRVQALYILNNLSGWRGEEAKKTKEVFKRASKK</sequence>
<reference evidence="1 2" key="1">
    <citation type="submission" date="2019-10" db="EMBL/GenBank/DDBJ databases">
        <title>Complete genome sequence of bacteriophage vB_RLeM_RL2RES.</title>
        <authorList>
            <person name="Gunathilake D."/>
            <person name="Bhat S."/>
            <person name="Yost C.K."/>
            <person name="Hynes M.F."/>
        </authorList>
    </citation>
    <scope>NUCLEOTIDE SEQUENCE [LARGE SCALE GENOMIC DNA]</scope>
</reference>
<organism evidence="1 2">
    <name type="scientific">Rhizobium phage RL2RES</name>
    <dbReference type="NCBI Taxonomy" id="103371"/>
    <lineage>
        <taxon>Viruses</taxon>
        <taxon>Duplodnaviria</taxon>
        <taxon>Heunggongvirae</taxon>
        <taxon>Uroviricota</taxon>
        <taxon>Caudoviricetes</taxon>
        <taxon>Pootjesviridae</taxon>
        <taxon>Innesvirus</taxon>
        <taxon>Innesvirus RL2RES</taxon>
    </lineage>
</organism>
<accession>A0A6B9J216</accession>
<dbReference type="Proteomes" id="UP000433502">
    <property type="component" value="Segment"/>
</dbReference>
<dbReference type="EMBL" id="MN549361">
    <property type="protein sequence ID" value="QGZ14307.1"/>
    <property type="molecule type" value="Genomic_DNA"/>
</dbReference>
<evidence type="ECO:0000313" key="1">
    <source>
        <dbReference type="EMBL" id="QGZ14307.1"/>
    </source>
</evidence>
<protein>
    <submittedName>
        <fullName evidence="1">Uncharacterized protein</fullName>
    </submittedName>
</protein>
<gene>
    <name evidence="1" type="ORF">RL2RES_027</name>
</gene>
<evidence type="ECO:0000313" key="2">
    <source>
        <dbReference type="Proteomes" id="UP000433502"/>
    </source>
</evidence>
<keyword evidence="2" id="KW-1185">Reference proteome</keyword>
<proteinExistence type="predicted"/>